<dbReference type="SUPFAM" id="SSF57196">
    <property type="entry name" value="EGF/Laminin"/>
    <property type="match status" value="1"/>
</dbReference>
<dbReference type="KEGG" id="foc:127749646"/>
<dbReference type="RefSeq" id="XP_052124625.1">
    <property type="nucleotide sequence ID" value="XM_052268665.1"/>
</dbReference>
<name>A0A9C6WZB6_FRAOC</name>
<feature type="signal peptide" evidence="1">
    <location>
        <begin position="1"/>
        <end position="20"/>
    </location>
</feature>
<sequence>METALALLVVIAVLLVDNSAQFDFTKANFEAAFQGRCGRESPCEQLCFELHDGMFECECREGYVLHLNGYGCLDPEQQKIWHRFPDSVDACLLMMQGSPFKREGPSSH</sequence>
<dbReference type="AlphaFoldDB" id="A0A9C6WZB6"/>
<proteinExistence type="predicted"/>
<keyword evidence="2" id="KW-1185">Reference proteome</keyword>
<reference evidence="3" key="1">
    <citation type="submission" date="2025-08" db="UniProtKB">
        <authorList>
            <consortium name="RefSeq"/>
        </authorList>
    </citation>
    <scope>IDENTIFICATION</scope>
    <source>
        <tissue evidence="3">Whole organism</tissue>
    </source>
</reference>
<dbReference type="OrthoDB" id="10014052at2759"/>
<evidence type="ECO:0000256" key="1">
    <source>
        <dbReference type="SAM" id="SignalP"/>
    </source>
</evidence>
<dbReference type="GeneID" id="127749646"/>
<feature type="chain" id="PRO_5039154521" evidence="1">
    <location>
        <begin position="21"/>
        <end position="108"/>
    </location>
</feature>
<gene>
    <name evidence="3" type="primary">LOC127749646</name>
</gene>
<protein>
    <submittedName>
        <fullName evidence="3">Uncharacterized protein LOC127749646</fullName>
    </submittedName>
</protein>
<keyword evidence="1" id="KW-0732">Signal</keyword>
<accession>A0A9C6WZB6</accession>
<organism evidence="2 3">
    <name type="scientific">Frankliniella occidentalis</name>
    <name type="common">Western flower thrips</name>
    <name type="synonym">Euthrips occidentalis</name>
    <dbReference type="NCBI Taxonomy" id="133901"/>
    <lineage>
        <taxon>Eukaryota</taxon>
        <taxon>Metazoa</taxon>
        <taxon>Ecdysozoa</taxon>
        <taxon>Arthropoda</taxon>
        <taxon>Hexapoda</taxon>
        <taxon>Insecta</taxon>
        <taxon>Pterygota</taxon>
        <taxon>Neoptera</taxon>
        <taxon>Paraneoptera</taxon>
        <taxon>Thysanoptera</taxon>
        <taxon>Terebrantia</taxon>
        <taxon>Thripoidea</taxon>
        <taxon>Thripidae</taxon>
        <taxon>Frankliniella</taxon>
    </lineage>
</organism>
<evidence type="ECO:0000313" key="2">
    <source>
        <dbReference type="Proteomes" id="UP000504606"/>
    </source>
</evidence>
<dbReference type="Gene3D" id="2.10.25.10">
    <property type="entry name" value="Laminin"/>
    <property type="match status" value="1"/>
</dbReference>
<evidence type="ECO:0000313" key="3">
    <source>
        <dbReference type="RefSeq" id="XP_052124625.1"/>
    </source>
</evidence>
<dbReference type="Proteomes" id="UP000504606">
    <property type="component" value="Unplaced"/>
</dbReference>